<comment type="caution">
    <text evidence="1">The sequence shown here is derived from an EMBL/GenBank/DDBJ whole genome shotgun (WGS) entry which is preliminary data.</text>
</comment>
<keyword evidence="2" id="KW-1185">Reference proteome</keyword>
<dbReference type="AlphaFoldDB" id="A0AAV7N407"/>
<gene>
    <name evidence="1" type="ORF">NDU88_008112</name>
</gene>
<name>A0AAV7N407_PLEWA</name>
<sequence length="164" mass="19365">MRVLRQEILRFNHSQRAKSAQERREALEFQRQSHYYNLPRHWSCTRPVLTDQLLRRLQIAECHQLCNSVDERSSLRSYLDWRPNEDRRRGMFICMEEHPYRLPRRPQSSSAQVEDASEDTVNEMLGMIFVNLIRIPASINLNLVEDEAVYVEGVPEGFFGATSQ</sequence>
<reference evidence="1" key="1">
    <citation type="journal article" date="2022" name="bioRxiv">
        <title>Sequencing and chromosome-scale assembly of the giantPleurodeles waltlgenome.</title>
        <authorList>
            <person name="Brown T."/>
            <person name="Elewa A."/>
            <person name="Iarovenko S."/>
            <person name="Subramanian E."/>
            <person name="Araus A.J."/>
            <person name="Petzold A."/>
            <person name="Susuki M."/>
            <person name="Suzuki K.-i.T."/>
            <person name="Hayashi T."/>
            <person name="Toyoda A."/>
            <person name="Oliveira C."/>
            <person name="Osipova E."/>
            <person name="Leigh N.D."/>
            <person name="Simon A."/>
            <person name="Yun M.H."/>
        </authorList>
    </citation>
    <scope>NUCLEOTIDE SEQUENCE</scope>
    <source>
        <strain evidence="1">20211129_DDA</strain>
        <tissue evidence="1">Liver</tissue>
    </source>
</reference>
<dbReference type="EMBL" id="JANPWB010000013">
    <property type="protein sequence ID" value="KAJ1110766.1"/>
    <property type="molecule type" value="Genomic_DNA"/>
</dbReference>
<organism evidence="1 2">
    <name type="scientific">Pleurodeles waltl</name>
    <name type="common">Iberian ribbed newt</name>
    <dbReference type="NCBI Taxonomy" id="8319"/>
    <lineage>
        <taxon>Eukaryota</taxon>
        <taxon>Metazoa</taxon>
        <taxon>Chordata</taxon>
        <taxon>Craniata</taxon>
        <taxon>Vertebrata</taxon>
        <taxon>Euteleostomi</taxon>
        <taxon>Amphibia</taxon>
        <taxon>Batrachia</taxon>
        <taxon>Caudata</taxon>
        <taxon>Salamandroidea</taxon>
        <taxon>Salamandridae</taxon>
        <taxon>Pleurodelinae</taxon>
        <taxon>Pleurodeles</taxon>
    </lineage>
</organism>
<dbReference type="Proteomes" id="UP001066276">
    <property type="component" value="Chromosome 9"/>
</dbReference>
<protein>
    <submittedName>
        <fullName evidence="1">Uncharacterized protein</fullName>
    </submittedName>
</protein>
<evidence type="ECO:0000313" key="2">
    <source>
        <dbReference type="Proteomes" id="UP001066276"/>
    </source>
</evidence>
<proteinExistence type="predicted"/>
<evidence type="ECO:0000313" key="1">
    <source>
        <dbReference type="EMBL" id="KAJ1110766.1"/>
    </source>
</evidence>
<accession>A0AAV7N407</accession>